<organism evidence="2">
    <name type="scientific">Clostridium tertium</name>
    <dbReference type="NCBI Taxonomy" id="1559"/>
    <lineage>
        <taxon>Bacteria</taxon>
        <taxon>Bacillati</taxon>
        <taxon>Bacillota</taxon>
        <taxon>Clostridia</taxon>
        <taxon>Eubacteriales</taxon>
        <taxon>Clostridiaceae</taxon>
        <taxon>Clostridium</taxon>
    </lineage>
</organism>
<feature type="transmembrane region" description="Helical" evidence="1">
    <location>
        <begin position="6"/>
        <end position="21"/>
    </location>
</feature>
<keyword evidence="1" id="KW-1133">Transmembrane helix</keyword>
<dbReference type="EMBL" id="CACRTO010000043">
    <property type="protein sequence ID" value="VYU58499.1"/>
    <property type="molecule type" value="Genomic_DNA"/>
</dbReference>
<reference evidence="2" key="1">
    <citation type="submission" date="2019-11" db="EMBL/GenBank/DDBJ databases">
        <authorList>
            <person name="Feng L."/>
        </authorList>
    </citation>
    <scope>NUCLEOTIDE SEQUENCE</scope>
    <source>
        <strain evidence="2">CTertiumLFYP3</strain>
    </source>
</reference>
<evidence type="ECO:0000313" key="2">
    <source>
        <dbReference type="EMBL" id="VYU58499.1"/>
    </source>
</evidence>
<gene>
    <name evidence="2" type="ORF">CTLFYP3_02971</name>
</gene>
<keyword evidence="1" id="KW-0472">Membrane</keyword>
<feature type="transmembrane region" description="Helical" evidence="1">
    <location>
        <begin position="33"/>
        <end position="54"/>
    </location>
</feature>
<protein>
    <submittedName>
        <fullName evidence="2">Uncharacterized protein</fullName>
    </submittedName>
</protein>
<sequence length="64" mass="7634">MLIDISISLIIIFSIVEFFIQKTANKKYKHIQYINSTLILLFFIDTFENFSLWINKLNFILCSI</sequence>
<proteinExistence type="predicted"/>
<dbReference type="AlphaFoldDB" id="A0A6N3G4A5"/>
<evidence type="ECO:0000256" key="1">
    <source>
        <dbReference type="SAM" id="Phobius"/>
    </source>
</evidence>
<accession>A0A6N3G4A5</accession>
<name>A0A6N3G4A5_9CLOT</name>
<keyword evidence="1" id="KW-0812">Transmembrane</keyword>